<sequence length="43" mass="5133">MNKLNFTSLAKIRFSLIRFSSFKRIRQAIYSSISLGFQHYTFN</sequence>
<protein>
    <submittedName>
        <fullName evidence="1">Uncharacterized protein</fullName>
    </submittedName>
</protein>
<gene>
    <name evidence="1" type="ORF">NC99_21750</name>
</gene>
<proteinExistence type="predicted"/>
<dbReference type="AlphaFoldDB" id="A0A0L8V987"/>
<accession>A0A0L8V987</accession>
<reference evidence="2" key="1">
    <citation type="submission" date="2015-07" db="EMBL/GenBank/DDBJ databases">
        <title>Genome sequencing of Sunxiuqinia dokdonensis strain SK.</title>
        <authorList>
            <person name="Ahn S."/>
            <person name="Kim B.-C."/>
        </authorList>
    </citation>
    <scope>NUCLEOTIDE SEQUENCE [LARGE SCALE GENOMIC DNA]</scope>
    <source>
        <strain evidence="2">SK</strain>
    </source>
</reference>
<dbReference type="Proteomes" id="UP000036958">
    <property type="component" value="Unassembled WGS sequence"/>
</dbReference>
<keyword evidence="2" id="KW-1185">Reference proteome</keyword>
<name>A0A0L8V987_9BACT</name>
<comment type="caution">
    <text evidence="1">The sequence shown here is derived from an EMBL/GenBank/DDBJ whole genome shotgun (WGS) entry which is preliminary data.</text>
</comment>
<evidence type="ECO:0000313" key="1">
    <source>
        <dbReference type="EMBL" id="KOH45050.1"/>
    </source>
</evidence>
<organism evidence="1 2">
    <name type="scientific">Sunxiuqinia dokdonensis</name>
    <dbReference type="NCBI Taxonomy" id="1409788"/>
    <lineage>
        <taxon>Bacteria</taxon>
        <taxon>Pseudomonadati</taxon>
        <taxon>Bacteroidota</taxon>
        <taxon>Bacteroidia</taxon>
        <taxon>Marinilabiliales</taxon>
        <taxon>Prolixibacteraceae</taxon>
        <taxon>Sunxiuqinia</taxon>
    </lineage>
</organism>
<dbReference type="EMBL" id="LGIA01000149">
    <property type="protein sequence ID" value="KOH45050.1"/>
    <property type="molecule type" value="Genomic_DNA"/>
</dbReference>
<evidence type="ECO:0000313" key="2">
    <source>
        <dbReference type="Proteomes" id="UP000036958"/>
    </source>
</evidence>